<evidence type="ECO:0000313" key="7">
    <source>
        <dbReference type="Proteomes" id="UP000093432"/>
    </source>
</evidence>
<organism evidence="6 7">
    <name type="scientific">Chryseobacterium arthrosphaerae</name>
    <dbReference type="NCBI Taxonomy" id="651561"/>
    <lineage>
        <taxon>Bacteria</taxon>
        <taxon>Pseudomonadati</taxon>
        <taxon>Bacteroidota</taxon>
        <taxon>Flavobacteriia</taxon>
        <taxon>Flavobacteriales</taxon>
        <taxon>Weeksellaceae</taxon>
        <taxon>Chryseobacterium group</taxon>
        <taxon>Chryseobacterium</taxon>
    </lineage>
</organism>
<dbReference type="Gene3D" id="3.40.140.10">
    <property type="entry name" value="Cytidine Deaminase, domain 2"/>
    <property type="match status" value="1"/>
</dbReference>
<dbReference type="PROSITE" id="PS00903">
    <property type="entry name" value="CYT_DCMP_DEAMINASES_1"/>
    <property type="match status" value="1"/>
</dbReference>
<feature type="domain" description="CMP/dCMP-type deaminase" evidence="5">
    <location>
        <begin position="260"/>
        <end position="440"/>
    </location>
</feature>
<keyword evidence="2" id="KW-0479">Metal-binding</keyword>
<dbReference type="PANTHER" id="PTHR11086:SF18">
    <property type="entry name" value="DEOXYCYTIDYLATE DEAMINASE"/>
    <property type="match status" value="1"/>
</dbReference>
<dbReference type="Pfam" id="PF00383">
    <property type="entry name" value="dCMP_cyt_deam_1"/>
    <property type="match status" value="1"/>
</dbReference>
<dbReference type="SUPFAM" id="SSF53927">
    <property type="entry name" value="Cytidine deaminase-like"/>
    <property type="match status" value="1"/>
</dbReference>
<comment type="caution">
    <text evidence="6">The sequence shown here is derived from an EMBL/GenBank/DDBJ whole genome shotgun (WGS) entry which is preliminary data.</text>
</comment>
<keyword evidence="4" id="KW-0862">Zinc</keyword>
<dbReference type="OrthoDB" id="9788517at2"/>
<evidence type="ECO:0000256" key="3">
    <source>
        <dbReference type="ARBA" id="ARBA00022801"/>
    </source>
</evidence>
<dbReference type="PROSITE" id="PS51747">
    <property type="entry name" value="CYT_DCMP_DEAMINASES_2"/>
    <property type="match status" value="1"/>
</dbReference>
<evidence type="ECO:0000256" key="1">
    <source>
        <dbReference type="ARBA" id="ARBA00006576"/>
    </source>
</evidence>
<proteinExistence type="inferred from homology"/>
<dbReference type="InterPro" id="IPR015517">
    <property type="entry name" value="dCMP_deaminase-rel"/>
</dbReference>
<name>A0A1B8ZSC3_9FLAO</name>
<protein>
    <recommendedName>
        <fullName evidence="5">CMP/dCMP-type deaminase domain-containing protein</fullName>
    </recommendedName>
</protein>
<dbReference type="InterPro" id="IPR002125">
    <property type="entry name" value="CMP_dCMP_dom"/>
</dbReference>
<dbReference type="RefSeq" id="WP_065398478.1">
    <property type="nucleotide sequence ID" value="NZ_MAYG01000001.1"/>
</dbReference>
<comment type="similarity">
    <text evidence="1">Belongs to the cytidine and deoxycytidylate deaminase family.</text>
</comment>
<dbReference type="InterPro" id="IPR016193">
    <property type="entry name" value="Cytidine_deaminase-like"/>
</dbReference>
<gene>
    <name evidence="6" type="ORF">BBI00_09180</name>
</gene>
<evidence type="ECO:0000256" key="4">
    <source>
        <dbReference type="ARBA" id="ARBA00022833"/>
    </source>
</evidence>
<dbReference type="STRING" id="651561.BBI00_09180"/>
<reference evidence="7" key="1">
    <citation type="submission" date="2016-07" db="EMBL/GenBank/DDBJ databases">
        <authorList>
            <person name="Florea S."/>
            <person name="Webb J.S."/>
            <person name="Jaromczyk J."/>
            <person name="Schardl C.L."/>
        </authorList>
    </citation>
    <scope>NUCLEOTIDE SEQUENCE [LARGE SCALE GENOMIC DNA]</scope>
    <source>
        <strain evidence="7">CC-VM-7</strain>
    </source>
</reference>
<dbReference type="AlphaFoldDB" id="A0A1B8ZSC3"/>
<dbReference type="Gene3D" id="3.40.50.300">
    <property type="entry name" value="P-loop containing nucleotide triphosphate hydrolases"/>
    <property type="match status" value="1"/>
</dbReference>
<dbReference type="EMBL" id="MAYG01000001">
    <property type="protein sequence ID" value="OCA74488.1"/>
    <property type="molecule type" value="Genomic_DNA"/>
</dbReference>
<keyword evidence="3" id="KW-0378">Hydrolase</keyword>
<dbReference type="PANTHER" id="PTHR11086">
    <property type="entry name" value="DEOXYCYTIDYLATE DEAMINASE-RELATED"/>
    <property type="match status" value="1"/>
</dbReference>
<dbReference type="GO" id="GO:0005737">
    <property type="term" value="C:cytoplasm"/>
    <property type="evidence" value="ECO:0007669"/>
    <property type="project" value="TreeGrafter"/>
</dbReference>
<dbReference type="NCBIfam" id="NF041025">
    <property type="entry name" value="antiphage_deaminase"/>
    <property type="match status" value="1"/>
</dbReference>
<evidence type="ECO:0000259" key="5">
    <source>
        <dbReference type="PROSITE" id="PS51747"/>
    </source>
</evidence>
<accession>A0A1B8ZSC3</accession>
<dbReference type="InterPro" id="IPR027417">
    <property type="entry name" value="P-loop_NTPase"/>
</dbReference>
<sequence>MGEPVYKLEPLFKTKNNSSTLEKFENTLTEELLFAICSPIGSLKERVIEQLKYKLETEYDYKVHIIKMSDFIDEYDFSPEELNDMPPIPNGTPIFKKYFEKINKGNIIRKYNTNERLAEYAVKKIHIERVKQVKKEDGSHPKSTDFESQRVCYIIDSIKTKKELLLLRKIYSENFYSISLFSPLNDRKSNLKSKKFEDTEIVQIIEIDDKQKDDYGQNVRDAFVEGDFFIRISKDNVPKIERKISRFLHLIFETSIVTPTIEEIAMYNAKAAAGNSACLSRQVGACIIDDKNNILSIGWNDVPKFGGNLYTTDSSIDHRCFNHEFCSNDKQKSDVVDNIVSSILSDSQFETLQEIPNIESLLRENIINNTKVKDLIEFSRSVHAEMHAIIQGAVTTGNKILEGKLFCTTYPCHNCARHIIAAGIKEVYYIEPYVKSLCLTLHEDAMTENEDSNDKVKLLIFDGISPNKYLSFFTNLADRKRKGDLIKKDHKTAKPKSSKSLQALSTLEEQAVLTLDS</sequence>
<dbReference type="Proteomes" id="UP000093432">
    <property type="component" value="Unassembled WGS sequence"/>
</dbReference>
<evidence type="ECO:0000313" key="6">
    <source>
        <dbReference type="EMBL" id="OCA74488.1"/>
    </source>
</evidence>
<dbReference type="InterPro" id="IPR016192">
    <property type="entry name" value="APOBEC/CMP_deaminase_Zn-bd"/>
</dbReference>
<dbReference type="GO" id="GO:0008270">
    <property type="term" value="F:zinc ion binding"/>
    <property type="evidence" value="ECO:0007669"/>
    <property type="project" value="InterPro"/>
</dbReference>
<dbReference type="GO" id="GO:0004132">
    <property type="term" value="F:dCMP deaminase activity"/>
    <property type="evidence" value="ECO:0007669"/>
    <property type="project" value="TreeGrafter"/>
</dbReference>
<evidence type="ECO:0000256" key="2">
    <source>
        <dbReference type="ARBA" id="ARBA00022723"/>
    </source>
</evidence>